<dbReference type="Pfam" id="PF00756">
    <property type="entry name" value="Esterase"/>
    <property type="match status" value="1"/>
</dbReference>
<dbReference type="InterPro" id="IPR050583">
    <property type="entry name" value="Mycobacterial_A85_antigen"/>
</dbReference>
<organism evidence="1 2">
    <name type="scientific">Moheibacter sediminis</name>
    <dbReference type="NCBI Taxonomy" id="1434700"/>
    <lineage>
        <taxon>Bacteria</taxon>
        <taxon>Pseudomonadati</taxon>
        <taxon>Bacteroidota</taxon>
        <taxon>Flavobacteriia</taxon>
        <taxon>Flavobacteriales</taxon>
        <taxon>Weeksellaceae</taxon>
        <taxon>Moheibacter</taxon>
    </lineage>
</organism>
<proteinExistence type="predicted"/>
<dbReference type="InterPro" id="IPR000801">
    <property type="entry name" value="Esterase-like"/>
</dbReference>
<reference evidence="1 2" key="1">
    <citation type="submission" date="2017-04" db="EMBL/GenBank/DDBJ databases">
        <authorList>
            <person name="Afonso C.L."/>
            <person name="Miller P.J."/>
            <person name="Scott M.A."/>
            <person name="Spackman E."/>
            <person name="Goraichik I."/>
            <person name="Dimitrov K.M."/>
            <person name="Suarez D.L."/>
            <person name="Swayne D.E."/>
        </authorList>
    </citation>
    <scope>NUCLEOTIDE SEQUENCE [LARGE SCALE GENOMIC DNA]</scope>
    <source>
        <strain evidence="1 2">CGMCC 1.12708</strain>
    </source>
</reference>
<evidence type="ECO:0008006" key="3">
    <source>
        <dbReference type="Google" id="ProtNLM"/>
    </source>
</evidence>
<sequence>MNSIKIYLTSLIIIILGFQKNLKAQDSIPEHQSFTIESKEMGETRTVNIWTPPDYTQNDEYLTVLYMPDGGTAEDFPHIANTIAELIASKKIKPVILVGIENTQRRRDLTPPTNVKKDKEIAPVVGESAKFRAFLQNELIPEINKRYRTTAEKGILGESLAGLFVVETLMIHPEMFDYYIAFDPSLWWNDSHLVKTARENLVKLPTENKRFWFAGSDAKDIYKNTRDLEKILKTENLSNLTWKYSDEPKEQHQTIFRATKEKAFVWVLND</sequence>
<dbReference type="SUPFAM" id="SSF53474">
    <property type="entry name" value="alpha/beta-Hydrolases"/>
    <property type="match status" value="1"/>
</dbReference>
<accession>A0A1W1Z6E1</accession>
<gene>
    <name evidence="1" type="ORF">SAMN06296427_102217</name>
</gene>
<evidence type="ECO:0000313" key="1">
    <source>
        <dbReference type="EMBL" id="SMC43701.1"/>
    </source>
</evidence>
<dbReference type="InterPro" id="IPR029058">
    <property type="entry name" value="AB_hydrolase_fold"/>
</dbReference>
<dbReference type="AlphaFoldDB" id="A0A1W1Z6E1"/>
<dbReference type="PANTHER" id="PTHR48098">
    <property type="entry name" value="ENTEROCHELIN ESTERASE-RELATED"/>
    <property type="match status" value="1"/>
</dbReference>
<dbReference type="Proteomes" id="UP000192393">
    <property type="component" value="Unassembled WGS sequence"/>
</dbReference>
<dbReference type="EMBL" id="FWXS01000002">
    <property type="protein sequence ID" value="SMC43701.1"/>
    <property type="molecule type" value="Genomic_DNA"/>
</dbReference>
<dbReference type="Gene3D" id="3.40.50.1820">
    <property type="entry name" value="alpha/beta hydrolase"/>
    <property type="match status" value="1"/>
</dbReference>
<protein>
    <recommendedName>
        <fullName evidence="3">Esterase</fullName>
    </recommendedName>
</protein>
<dbReference type="PANTHER" id="PTHR48098:SF6">
    <property type="entry name" value="FERRI-BACILLIBACTIN ESTERASE BESA"/>
    <property type="match status" value="1"/>
</dbReference>
<dbReference type="OrthoDB" id="9784036at2"/>
<dbReference type="STRING" id="1434700.SAMN06296427_102217"/>
<keyword evidence="2" id="KW-1185">Reference proteome</keyword>
<evidence type="ECO:0000313" key="2">
    <source>
        <dbReference type="Proteomes" id="UP000192393"/>
    </source>
</evidence>
<dbReference type="RefSeq" id="WP_084016381.1">
    <property type="nucleotide sequence ID" value="NZ_FWXS01000002.1"/>
</dbReference>
<name>A0A1W1Z6E1_9FLAO</name>